<keyword evidence="3 5" id="KW-1133">Transmembrane helix</keyword>
<comment type="subcellular location">
    <subcellularLocation>
        <location evidence="1">Membrane</location>
        <topology evidence="1">Multi-pass membrane protein</topology>
    </subcellularLocation>
</comment>
<keyword evidence="2 5" id="KW-0812">Transmembrane</keyword>
<feature type="transmembrane region" description="Helical" evidence="5">
    <location>
        <begin position="7"/>
        <end position="24"/>
    </location>
</feature>
<organism evidence="6 7">
    <name type="scientific">Gordonia phosphorivorans</name>
    <dbReference type="NCBI Taxonomy" id="1056982"/>
    <lineage>
        <taxon>Bacteria</taxon>
        <taxon>Bacillati</taxon>
        <taxon>Actinomycetota</taxon>
        <taxon>Actinomycetes</taxon>
        <taxon>Mycobacteriales</taxon>
        <taxon>Gordoniaceae</taxon>
        <taxon>Gordonia</taxon>
    </lineage>
</organism>
<keyword evidence="7" id="KW-1185">Reference proteome</keyword>
<feature type="transmembrane region" description="Helical" evidence="5">
    <location>
        <begin position="65"/>
        <end position="84"/>
    </location>
</feature>
<proteinExistence type="predicted"/>
<evidence type="ECO:0000256" key="1">
    <source>
        <dbReference type="ARBA" id="ARBA00004141"/>
    </source>
</evidence>
<dbReference type="Pfam" id="PF03595">
    <property type="entry name" value="SLAC1"/>
    <property type="match status" value="1"/>
</dbReference>
<evidence type="ECO:0000256" key="2">
    <source>
        <dbReference type="ARBA" id="ARBA00022692"/>
    </source>
</evidence>
<dbReference type="InterPro" id="IPR004695">
    <property type="entry name" value="SLAC1/Mae1/Ssu1/TehA"/>
</dbReference>
<feature type="transmembrane region" description="Helical" evidence="5">
    <location>
        <begin position="90"/>
        <end position="115"/>
    </location>
</feature>
<evidence type="ECO:0000313" key="7">
    <source>
        <dbReference type="Proteomes" id="UP001589783"/>
    </source>
</evidence>
<dbReference type="Gene3D" id="1.50.10.150">
    <property type="entry name" value="Voltage-dependent anion channel"/>
    <property type="match status" value="1"/>
</dbReference>
<feature type="transmembrane region" description="Helical" evidence="5">
    <location>
        <begin position="136"/>
        <end position="156"/>
    </location>
</feature>
<feature type="transmembrane region" description="Helical" evidence="5">
    <location>
        <begin position="232"/>
        <end position="257"/>
    </location>
</feature>
<dbReference type="Proteomes" id="UP001589783">
    <property type="component" value="Unassembled WGS sequence"/>
</dbReference>
<gene>
    <name evidence="6" type="ORF">ACFFJD_03745</name>
</gene>
<feature type="transmembrane region" description="Helical" evidence="5">
    <location>
        <begin position="30"/>
        <end position="53"/>
    </location>
</feature>
<feature type="transmembrane region" description="Helical" evidence="5">
    <location>
        <begin position="202"/>
        <end position="220"/>
    </location>
</feature>
<dbReference type="CDD" id="cd09319">
    <property type="entry name" value="TDT_like_1"/>
    <property type="match status" value="1"/>
</dbReference>
<reference evidence="6 7" key="1">
    <citation type="submission" date="2024-09" db="EMBL/GenBank/DDBJ databases">
        <authorList>
            <person name="Sun Q."/>
            <person name="Mori K."/>
        </authorList>
    </citation>
    <scope>NUCLEOTIDE SEQUENCE [LARGE SCALE GENOMIC DNA]</scope>
    <source>
        <strain evidence="6 7">CCM 7957</strain>
    </source>
</reference>
<evidence type="ECO:0000256" key="5">
    <source>
        <dbReference type="SAM" id="Phobius"/>
    </source>
</evidence>
<sequence length="341" mass="35215">MRLEHFTFVMATGIVSTALLNTGATVLSEIVFAIALAGYAVLVPGALLGLLGGRHPLVDELSGRAARTLAFVAAGGVLAARMVVLHWDVAALVLIVVSAAAWAVLQYGVFAAAVVAASRRGPAESGPGLALMDGTWFLVVVSTQALAVSLGSWATATGSEVGATLAALAWGLGVLQLIIIAALVAARLLLVGVAPTDEVSPYWVFLGSGAISVLGAAEVLGVRADQLVVPDLLIGGVAMAMWAFVTWMLVPTIALTLWQRRRTGAIRGYRAALWSMVFPIGMYGESTRQLGHMRGIDWLVDIGTWEAWAAFAVWLGVVALAAVAAGAGVRPLPHAEGVGHG</sequence>
<comment type="caution">
    <text evidence="6">The sequence shown here is derived from an EMBL/GenBank/DDBJ whole genome shotgun (WGS) entry which is preliminary data.</text>
</comment>
<accession>A0ABV6H512</accession>
<dbReference type="RefSeq" id="WP_382361146.1">
    <property type="nucleotide sequence ID" value="NZ_JBHLWV010000012.1"/>
</dbReference>
<evidence type="ECO:0000256" key="3">
    <source>
        <dbReference type="ARBA" id="ARBA00022989"/>
    </source>
</evidence>
<dbReference type="InterPro" id="IPR038665">
    <property type="entry name" value="Voltage-dep_anion_channel_sf"/>
</dbReference>
<name>A0ABV6H512_9ACTN</name>
<evidence type="ECO:0000313" key="6">
    <source>
        <dbReference type="EMBL" id="MFC0313967.1"/>
    </source>
</evidence>
<feature type="transmembrane region" description="Helical" evidence="5">
    <location>
        <begin position="307"/>
        <end position="329"/>
    </location>
</feature>
<keyword evidence="4 5" id="KW-0472">Membrane</keyword>
<protein>
    <submittedName>
        <fullName evidence="6">Tellurite resistance/C4-dicarboxylate transporter family protein</fullName>
    </submittedName>
</protein>
<feature type="transmembrane region" description="Helical" evidence="5">
    <location>
        <begin position="168"/>
        <end position="190"/>
    </location>
</feature>
<evidence type="ECO:0000256" key="4">
    <source>
        <dbReference type="ARBA" id="ARBA00023136"/>
    </source>
</evidence>
<dbReference type="EMBL" id="JBHLWV010000012">
    <property type="protein sequence ID" value="MFC0313967.1"/>
    <property type="molecule type" value="Genomic_DNA"/>
</dbReference>